<organismHost>
    <name type="scientific">Homo sapiens</name>
    <name type="common">Human</name>
    <dbReference type="NCBI Taxonomy" id="9606"/>
</organismHost>
<dbReference type="GO" id="GO:0016020">
    <property type="term" value="C:membrane"/>
    <property type="evidence" value="ECO:0007669"/>
    <property type="project" value="UniProtKB-UniRule"/>
</dbReference>
<dbReference type="CDD" id="cd09909">
    <property type="entry name" value="HIV-1-like_HR1-HR2"/>
    <property type="match status" value="1"/>
</dbReference>
<dbReference type="GO" id="GO:1903911">
    <property type="term" value="P:positive regulation of receptor clustering"/>
    <property type="evidence" value="ECO:0007669"/>
    <property type="project" value="UniProtKB-UniRule"/>
</dbReference>
<keyword evidence="13 33" id="KW-0165">Cleavage on pair of basic residues</keyword>
<dbReference type="GO" id="GO:0019082">
    <property type="term" value="P:viral protein processing"/>
    <property type="evidence" value="ECO:0007669"/>
    <property type="project" value="UniProtKB-UniRule"/>
</dbReference>
<comment type="domain">
    <text evidence="33">The CD4-binding region is targeted by the antibody b12.</text>
</comment>
<keyword evidence="15 33" id="KW-0053">Apoptosis</keyword>
<dbReference type="Gene3D" id="1.10.287.210">
    <property type="match status" value="1"/>
</dbReference>
<evidence type="ECO:0000256" key="1">
    <source>
        <dbReference type="ARBA" id="ARBA00004402"/>
    </source>
</evidence>
<evidence type="ECO:0000256" key="12">
    <source>
        <dbReference type="ARBA" id="ARBA00022595"/>
    </source>
</evidence>
<feature type="disulfide bond" evidence="33">
    <location>
        <begin position="54"/>
        <end position="74"/>
    </location>
</feature>
<comment type="subcellular location">
    <molecule>Transmembrane protein gp41</molecule>
    <subcellularLocation>
        <location evidence="33">Virion membrane</location>
        <topology evidence="33">Single-pass type I membrane protein</topology>
    </subcellularLocation>
    <subcellularLocation>
        <location evidence="33">Host cell membrane</location>
        <topology evidence="33">Single-pass type I membrane protein</topology>
    </subcellularLocation>
    <subcellularLocation>
        <location evidence="33">Host endosome membrane</location>
        <topology evidence="33">Single-pass type I membrane protein</topology>
    </subcellularLocation>
    <text evidence="33">It is probably concentrated at the site of budding and incorporated into the virions possibly by contacts between the cytoplasmic tail of Env and the N-terminus of Gag.</text>
</comment>
<dbReference type="GO" id="GO:0005198">
    <property type="term" value="F:structural molecule activity"/>
    <property type="evidence" value="ECO:0007669"/>
    <property type="project" value="UniProtKB-UniRule"/>
</dbReference>
<dbReference type="EMBL" id="FJ653359">
    <property type="protein sequence ID" value="ACN86958.1"/>
    <property type="molecule type" value="Genomic_RNA"/>
</dbReference>
<dbReference type="SUPFAM" id="SSF56502">
    <property type="entry name" value="gp120 core"/>
    <property type="match status" value="2"/>
</dbReference>
<name>C0L1G1_HV1</name>
<dbReference type="GO" id="GO:0020002">
    <property type="term" value="C:host cell plasma membrane"/>
    <property type="evidence" value="ECO:0007669"/>
    <property type="project" value="UniProtKB-SubCell"/>
</dbReference>
<evidence type="ECO:0000256" key="7">
    <source>
        <dbReference type="ARBA" id="ARBA00022506"/>
    </source>
</evidence>
<evidence type="ECO:0000256" key="26">
    <source>
        <dbReference type="ARBA" id="ARBA00023139"/>
    </source>
</evidence>
<feature type="domain" description="Human immunodeficiency virus 1 envelope glycoprotein Gp120" evidence="36">
    <location>
        <begin position="34"/>
        <end position="505"/>
    </location>
</feature>
<evidence type="ECO:0000256" key="27">
    <source>
        <dbReference type="ARBA" id="ARBA00023157"/>
    </source>
</evidence>
<keyword evidence="8 33" id="KW-1170">Fusion of virus membrane with host endosomal membrane</keyword>
<evidence type="ECO:0000256" key="9">
    <source>
        <dbReference type="ARBA" id="ARBA00022511"/>
    </source>
</evidence>
<dbReference type="InterPro" id="IPR037527">
    <property type="entry name" value="Gp160"/>
</dbReference>
<evidence type="ECO:0000256" key="25">
    <source>
        <dbReference type="ARBA" id="ARBA00023136"/>
    </source>
</evidence>
<dbReference type="GO" id="GO:0044175">
    <property type="term" value="C:host cell endosome membrane"/>
    <property type="evidence" value="ECO:0007669"/>
    <property type="project" value="UniProtKB-SubCell"/>
</dbReference>
<evidence type="ECO:0000256" key="8">
    <source>
        <dbReference type="ARBA" id="ARBA00022510"/>
    </source>
</evidence>
<evidence type="ECO:0000256" key="35">
    <source>
        <dbReference type="SAM" id="MobiDB-lite"/>
    </source>
</evidence>
<evidence type="ECO:0000256" key="33">
    <source>
        <dbReference type="HAMAP-Rule" id="MF_04083"/>
    </source>
</evidence>
<comment type="subunit">
    <text evidence="33">The mature envelope protein (Env) consists of a homotrimer of non-covalently associated gp120-gp41 heterodimers. The resulting complex protrudes from the virus surface as a spike. There seems to be as few as 10 spikes on the average virion. Surface protein gp120 interacts with host CD4, CCR5 and CXCR4. Gp120 also interacts with the C-type lectins CD209/DC-SIGN and CLEC4M/DC-SIGNR (collectively referred to as DC-SIGN(R)). Gp120 and gp41 interact with GalCer. Gp120 interacts with host ITGA4/ITGB7 complex; on CD4+ T-cells, this interaction results in rapid activation of integrin ITGAL/LFA-1, which facilitates efficient cell-to-cell spreading of HIV-1. Gp120 interacts with cell-associated heparan sulfate; this interaction increases virus infectivity on permissive cells and may be involved in infection of CD4- cells.</text>
</comment>
<dbReference type="GO" id="GO:0019031">
    <property type="term" value="C:viral envelope"/>
    <property type="evidence" value="ECO:0007669"/>
    <property type="project" value="UniProtKB-KW"/>
</dbReference>
<comment type="domain">
    <text evidence="33">The membrane proximal external region (MPER) present in gp41 is a tryptophan-rich region recognized by the antibodies 2F5, Z13, and 4E10. MPER seems to play a role in fusion.</text>
</comment>
<organism evidence="38">
    <name type="scientific">Human immunodeficiency virus type 1</name>
    <name type="common">HIV-1</name>
    <dbReference type="NCBI Taxonomy" id="11676"/>
    <lineage>
        <taxon>Viruses</taxon>
        <taxon>Riboviria</taxon>
        <taxon>Pararnavirae</taxon>
        <taxon>Artverviricota</taxon>
        <taxon>Revtraviricetes</taxon>
        <taxon>Ortervirales</taxon>
        <taxon>Retroviridae</taxon>
        <taxon>Orthoretrovirinae</taxon>
        <taxon>Lentivirus</taxon>
        <taxon>Lentivirus humimdef1</taxon>
    </lineage>
</organism>
<comment type="function">
    <text evidence="33">Surface protein gp120: Attaches the virus to the host lymphoid cell by binding to the primary receptor CD4. This interaction induces a structural rearrangement creating a high affinity binding site for a chemokine coreceptor like CXCR4 and/or CCR5. Acts as a ligand for CD209/DC-SIGN and CLEC4M/DC-SIGNR, which are respectively found on dendritic cells (DCs), and on endothelial cells of liver sinusoids and lymph node sinuses. These interactions allow capture of viral particles at mucosal surfaces by these cells and subsequent transmission to permissive cells. HIV subverts the migration properties of dendritic cells to gain access to CD4+ T-cells in lymph nodes. Virus transmission to permissive T-cells occurs either in trans (without DCs infection, through viral capture and transmission), or in cis (following DCs productive infection, through the usual CD4-gp120 interaction), thereby inducing a robust infection. In trans infection, bound virions remain infectious over days and it is proposed that they are not degraded, but protected in non-lysosomal acidic organelles within the DCs close to the cell membrane thus contributing to the viral infectious potential during DCs' migration from the periphery to the lymphoid tissues. On arrival at lymphoid tissues, intact virions recycle back to DCs' cell surface allowing virus transmission to CD4+ T-cells.</text>
</comment>
<evidence type="ECO:0000256" key="6">
    <source>
        <dbReference type="ARBA" id="ARBA00004650"/>
    </source>
</evidence>
<comment type="subunit">
    <text evidence="32">The mature envelope protein (Env) consists of a homotrimer of non-covalently associated gp120-gp41 heterodimers. The resulting complex protrudes from the virus surface as a spike. There seems to be as few as 10 spikes on the average virion. Interacts with host CD4, CCR5 and CXCR4. Gp120 also interacts with the C-type lectins CD209/DC-SIGN and CLEC4M/DC-SIGNR (collectively referred to as DC-SIGN(R)). Gp120 and gp41 interact with GalCer. Gp120 interacts with host ITGA4/ITGB7 complex; on CD4+ T-cells, this interaction results in rapid activation of integrin ITGAL/LFA-1, which facilitates efficient cell-to-cell spreading of HIV-1. Gp120 interacts with cell-associated heparan sulfate; this interaction increases virus infectivity on permissive cells and may be involved in infection of CD4- cells.</text>
</comment>
<dbReference type="GO" id="GO:1903908">
    <property type="term" value="P:positive regulation of plasma membrane raft polarization"/>
    <property type="evidence" value="ECO:0007669"/>
    <property type="project" value="UniProtKB-UniRule"/>
</dbReference>
<keyword evidence="22 33" id="KW-1133">Transmembrane helix</keyword>
<feature type="region of interest" description="V5" evidence="33">
    <location>
        <begin position="455"/>
        <end position="465"/>
    </location>
</feature>
<dbReference type="GO" id="GO:0052031">
    <property type="term" value="P:symbiont-mediated perturbation of host defense response"/>
    <property type="evidence" value="ECO:0007669"/>
    <property type="project" value="UniProtKB-UniRule"/>
</dbReference>
<evidence type="ECO:0000256" key="15">
    <source>
        <dbReference type="ARBA" id="ARBA00022703"/>
    </source>
</evidence>
<reference evidence="38" key="1">
    <citation type="journal article" date="2009" name="Antimicrob. Agents Chemother.">
        <title>Virologic failure in therapy-naive subjects on aplaviroc plus lopinavir-ritonavir: detection of aplaviroc resistance requires clonal analysis of envelope.</title>
        <authorList>
            <consortium name="CCR100136 Study Team"/>
            <person name="Kitrinos K.M."/>
            <person name="Amrine-Madsen H."/>
            <person name="Irlbeck D.M."/>
            <person name="Word J.M."/>
            <person name="Demarest J.F."/>
        </authorList>
    </citation>
    <scope>NUCLEOTIDE SEQUENCE</scope>
    <source>
        <strain evidence="38">P5-DAY_1</strain>
    </source>
</reference>
<dbReference type="GO" id="GO:0019062">
    <property type="term" value="P:virion attachment to host cell"/>
    <property type="evidence" value="ECO:0007669"/>
    <property type="project" value="UniProtKB-UniRule"/>
</dbReference>
<evidence type="ECO:0000256" key="32">
    <source>
        <dbReference type="ARBA" id="ARBA00062028"/>
    </source>
</evidence>
<evidence type="ECO:0000256" key="11">
    <source>
        <dbReference type="ARBA" id="ARBA00022581"/>
    </source>
</evidence>
<dbReference type="InterPro" id="IPR000328">
    <property type="entry name" value="GP41-like"/>
</dbReference>
<dbReference type="GO" id="GO:0055036">
    <property type="term" value="C:virion membrane"/>
    <property type="evidence" value="ECO:0007669"/>
    <property type="project" value="UniProtKB-SubCell"/>
</dbReference>
<dbReference type="SUPFAM" id="SSF58069">
    <property type="entry name" value="Virus ectodomain"/>
    <property type="match status" value="1"/>
</dbReference>
<evidence type="ECO:0000256" key="30">
    <source>
        <dbReference type="ARBA" id="ARBA00023288"/>
    </source>
</evidence>
<feature type="coiled-coil region" evidence="33">
    <location>
        <begin position="626"/>
        <end position="660"/>
    </location>
</feature>
<feature type="region of interest" description="MPER; binding to GalCer" evidence="33">
    <location>
        <begin position="655"/>
        <end position="676"/>
    </location>
</feature>
<keyword evidence="28 33" id="KW-0325">Glycoprotein</keyword>
<feature type="region of interest" description="CD4-binding loop" evidence="33">
    <location>
        <begin position="362"/>
        <end position="372"/>
    </location>
</feature>
<evidence type="ECO:0000256" key="5">
    <source>
        <dbReference type="ARBA" id="ARBA00004578"/>
    </source>
</evidence>
<keyword evidence="31 33" id="KW-1160">Virus entry into host cell</keyword>
<feature type="short sequence motif" description="YXXL motif; contains endocytosis signal" evidence="33">
    <location>
        <begin position="705"/>
        <end position="708"/>
    </location>
</feature>
<dbReference type="GO" id="GO:0039654">
    <property type="term" value="P:fusion of virus membrane with host endosome membrane"/>
    <property type="evidence" value="ECO:0007669"/>
    <property type="project" value="UniProtKB-UniRule"/>
</dbReference>
<dbReference type="FunFam" id="2.170.40.20:FF:000001">
    <property type="entry name" value="Envelope glycoprotein gp160"/>
    <property type="match status" value="1"/>
</dbReference>
<keyword evidence="11 33" id="KW-0945">Host-virus interaction</keyword>
<feature type="region of interest" description="V1" evidence="33">
    <location>
        <begin position="131"/>
        <end position="156"/>
    </location>
</feature>
<feature type="disulfide bond" evidence="33">
    <location>
        <begin position="591"/>
        <end position="597"/>
    </location>
</feature>
<dbReference type="FunFam" id="2.170.40.20:FF:000003">
    <property type="entry name" value="Envelope glycoprotein gp160"/>
    <property type="match status" value="1"/>
</dbReference>
<dbReference type="HAMAP" id="MF_04083">
    <property type="entry name" value="HIV_ENV"/>
    <property type="match status" value="1"/>
</dbReference>
<keyword evidence="26 33" id="KW-0564">Palmitate</keyword>
<feature type="disulfide bond" evidence="33">
    <location>
        <begin position="228"/>
        <end position="239"/>
    </location>
</feature>
<comment type="PTM">
    <text evidence="33">Specific enzymatic cleavages in vivo yield mature proteins. Envelope glycoproteins are synthesized as a inactive precursor that is heavily N-glycosylated and processed likely by host cell furin in the Golgi to yield the mature SU and TM proteins. The cleavage site between SU and TM requires the minimal sequence [KR]-X-[KR]-R. About 2 of the 9 disulfide bonds of gp41 are reduced by P4HB/PDI, following binding to CD4 receptor.</text>
</comment>
<evidence type="ECO:0000259" key="37">
    <source>
        <dbReference type="Pfam" id="PF00517"/>
    </source>
</evidence>
<evidence type="ECO:0000256" key="16">
    <source>
        <dbReference type="ARBA" id="ARBA00022729"/>
    </source>
</evidence>
<dbReference type="Pfam" id="PF00516">
    <property type="entry name" value="GP120"/>
    <property type="match status" value="1"/>
</dbReference>
<comment type="domain">
    <text evidence="33">The YXXL motif is involved in determining the exact site of viral release at the surface of infected mononuclear cells and promotes endocytosis. YXXL and di-leucine endocytosis motifs interact directly or indirectly with the clathrin adapter complexes, opperate independently, and their activities are not additive.</text>
</comment>
<comment type="caution">
    <text evidence="33">Lacks conserved residue(s) required for the propagation of feature annotation.</text>
</comment>
<sequence>MRVMETRKNYQHSWKWGMMLLGMLMICSAAEENLWVTVYYGVPVWKEATTTLFCASDAKAYDTEVHNVWATHACVPTDPNPQEIPLGNVTENFNMWKNNMVEQMHEDIISLWDESLKPCVKLTPLCVTLNCTNAINTTAAQNVSSWERMEPGEIKNCSFNITTVIRDKVKKEYALFYRLDVVPINDSDTSYRLINCNTSTLTQACPKVSVEPIPIHYCAPAGFAILKCNDKNFNGTGQCQNVSTVQCTHGIKPVVSTQLLLNGSLAEDEVVIRSENFTDNTKTIIVQLNETVEINCTRPNNNTRRGIHMGPGRAFYATDIIGDIRQAHCNISRTKWNNTLEQVVAKLREKFGDNKTIVFNQSAGGDPEIVMHSFNCGGEFFYCNTTALFNSTWNNNGVSNHSTENETITLQCRIKQIINMWQEVGKAMYAPPISGQIKCSSNITGLLLTRDGGTENNETEVFRPGGGNMKDNWRSELYKYKVIKIEPVGIAPTKARRRVVQREKRAALGALFLGFLGMAGSTMGAASVTLTVQARLLLSGIVQQQNNLLRAIEAQQHLLQLTVWGIKQLQARVLALERYLRDQQLLGIWGCSGKLICTTNVPWNSSWSNRSQNEIWDKMTWIQWEREIDNYTQGIYNLLEESQNQQENNEKELLELDKWASLWNWFDITNWLWYIKIFIMIVGGLIGLRIIFTVLSIVNRVRQGYSPLSFQTRLPAQRGPDRPEGIEEEGGGRDRGRSNPLVHGFLAIVWVDLRSLFLFSYHRLRDLLLIVARGLELLGRRGWETLKYWWSLLQYWSQELKNSAVSLLNTIAIAVAEGTDRVIETVQRIGRAILNIPRRIRQGFERALL</sequence>
<evidence type="ECO:0000256" key="28">
    <source>
        <dbReference type="ARBA" id="ARBA00023180"/>
    </source>
</evidence>
<evidence type="ECO:0000259" key="36">
    <source>
        <dbReference type="Pfam" id="PF00516"/>
    </source>
</evidence>
<evidence type="ECO:0000256" key="24">
    <source>
        <dbReference type="ARBA" id="ARBA00023054"/>
    </source>
</evidence>
<evidence type="ECO:0000256" key="14">
    <source>
        <dbReference type="ARBA" id="ARBA00022692"/>
    </source>
</evidence>
<evidence type="ECO:0000256" key="21">
    <source>
        <dbReference type="ARBA" id="ARBA00022890"/>
    </source>
</evidence>
<evidence type="ECO:0000256" key="4">
    <source>
        <dbReference type="ARBA" id="ARBA00004563"/>
    </source>
</evidence>
<dbReference type="Gene3D" id="1.20.5.490">
    <property type="entry name" value="Single helix bin"/>
    <property type="match status" value="1"/>
</dbReference>
<comment type="subcellular location">
    <subcellularLocation>
        <location evidence="3">Host cell membrane</location>
        <topology evidence="3">Peripheral membrane protein</topology>
    </subcellularLocation>
    <subcellularLocation>
        <location evidence="1">Host cell membrane</location>
        <topology evidence="1">Single-pass type I membrane protein</topology>
    </subcellularLocation>
    <subcellularLocation>
        <location evidence="2">Host endosome membrane</location>
        <topology evidence="2">Peripheral membrane protein</topology>
    </subcellularLocation>
    <subcellularLocation>
        <location evidence="5">Host endosome membrane</location>
        <topology evidence="5">Single-pass type I membrane protein</topology>
    </subcellularLocation>
    <subcellularLocation>
        <location evidence="6">Virion membrane</location>
        <topology evidence="6">Peripheral membrane protein</topology>
    </subcellularLocation>
    <subcellularLocation>
        <location evidence="4">Virion membrane</location>
        <topology evidence="4">Single-pass type I membrane protein</topology>
    </subcellularLocation>
</comment>
<proteinExistence type="inferred from homology"/>
<keyword evidence="19 33" id="KW-1043">Host membrane</keyword>
<comment type="subcellular location">
    <molecule>Surface protein gp120</molecule>
    <subcellularLocation>
        <location evidence="33">Virion membrane</location>
        <topology evidence="33">Peripheral membrane protein</topology>
    </subcellularLocation>
    <subcellularLocation>
        <location evidence="33">Host cell membrane</location>
        <topology evidence="33">Peripheral membrane protein</topology>
    </subcellularLocation>
    <subcellularLocation>
        <location evidence="33">Host endosome membrane</location>
        <topology evidence="33">Single-pass type I membrane protein</topology>
    </subcellularLocation>
    <text evidence="33">The surface protein is not anchored to the viral envelope, but associates with the extravirion surface through its binding to TM. It is probably concentrated at the site of budding and incorporated into the virions possibly by contacts between the cytoplasmic tail of Env and the N-terminus of Gag.</text>
</comment>
<evidence type="ECO:0000256" key="2">
    <source>
        <dbReference type="ARBA" id="ARBA00004433"/>
    </source>
</evidence>
<gene>
    <name evidence="33 38" type="primary">env</name>
</gene>
<comment type="PTM">
    <text evidence="33">Highly glycosylated by host. The high number of glycan on the protein is reffered to as 'glycan shield' because it contributes to hide protein sequence from adaptive immune system.</text>
</comment>
<evidence type="ECO:0000256" key="10">
    <source>
        <dbReference type="ARBA" id="ARBA00022570"/>
    </source>
</evidence>
<dbReference type="InterPro" id="IPR036377">
    <property type="entry name" value="Gp120_core_sf"/>
</dbReference>
<feature type="chain" id="PRO_5023505118" description="Transmembrane protein gp41" evidence="33">
    <location>
        <begin position="506"/>
        <end position="849"/>
    </location>
</feature>
<comment type="function">
    <text evidence="33">Envelope glycoprotein gp160: Oligomerizes in the host endoplasmic reticulum into predominantly trimers. In a second time, gp160 transits in the host Golgi, where glycosylation is completed. The precursor is then proteolytically cleaved in the trans-Golgi and thereby activated by cellular furin or furin-like proteases to produce gp120 and gp41.</text>
</comment>
<dbReference type="FunFam" id="1.10.287.210:FF:000001">
    <property type="entry name" value="Envelope glycoprotein gp160"/>
    <property type="match status" value="1"/>
</dbReference>
<feature type="compositionally biased region" description="Basic and acidic residues" evidence="35">
    <location>
        <begin position="719"/>
        <end position="735"/>
    </location>
</feature>
<feature type="disulfide bond" evidence="33">
    <location>
        <begin position="218"/>
        <end position="247"/>
    </location>
</feature>
<evidence type="ECO:0000313" key="38">
    <source>
        <dbReference type="EMBL" id="ACN86958.1"/>
    </source>
</evidence>
<keyword evidence="9 33" id="KW-1032">Host cell membrane</keyword>
<comment type="domain">
    <text evidence="33 34">The 17 amino acids long immunosuppressive region is present in many retroviral envelope proteins. Synthetic peptides derived from this relatively conserved sequence inhibit immune function in vitro and in vivo.</text>
</comment>
<evidence type="ECO:0000256" key="31">
    <source>
        <dbReference type="ARBA" id="ARBA00023296"/>
    </source>
</evidence>
<keyword evidence="21 33" id="KW-1164">Virus endocytosis by host</keyword>
<keyword evidence="18 33" id="KW-0946">Virion</keyword>
<keyword evidence="23 33" id="KW-1039">Host endosome</keyword>
<keyword evidence="10 33" id="KW-1165">Clathrin-mediated endocytosis of virus by host</keyword>
<evidence type="ECO:0000256" key="13">
    <source>
        <dbReference type="ARBA" id="ARBA00022685"/>
    </source>
</evidence>
<dbReference type="GO" id="GO:0075512">
    <property type="term" value="P:clathrin-dependent endocytosis of virus by host cell"/>
    <property type="evidence" value="ECO:0007669"/>
    <property type="project" value="UniProtKB-UniRule"/>
</dbReference>
<keyword evidence="12 33" id="KW-1162">Viral penetration into host cytoplasm</keyword>
<feature type="disulfide bond" evidence="33">
    <location>
        <begin position="126"/>
        <end position="196"/>
    </location>
</feature>
<comment type="miscellaneous">
    <text evidence="33">Inhibitors targeting HIV-1 viral envelope proteins are used as antiretroviral drugs. Attachment of virions to the cell surface via non-specific interactions and CD4 binding can be blocked by inhibitors that include cyanovirin-N, cyclotriazadisulfonamide analogs, PRO 2000, TNX 355 and PRO 542. In addition, BMS 806 can block CD4-induced conformational changes. Env interactions with the coreceptor molecules can be targeted by CCR5 antagonists including SCH-D, maraviroc (UK 427857) and aplaviroc (GW 873140), and the CXCR4 antagonist AMD 070. Fusion of viral and cellular membranes can be inhibited by peptides such as enfuvirtide and tifuvirtide (T 1249). Resistance to inhibitors associated with mutations in Env are observed. Most of the time, single mutations confer only a modest reduction in drug susceptibility. Combination of several mutations is usually required to develop a high-level drug resistance.</text>
</comment>
<evidence type="ECO:0000256" key="22">
    <source>
        <dbReference type="ARBA" id="ARBA00022989"/>
    </source>
</evidence>
<feature type="disulfide bond" evidence="33">
    <location>
        <begin position="131"/>
        <end position="157"/>
    </location>
</feature>
<dbReference type="Gene3D" id="2.170.40.20">
    <property type="entry name" value="Human immunodeficiency virus 1, Gp160, envelope glycoprotein"/>
    <property type="match status" value="2"/>
</dbReference>
<keyword evidence="24 33" id="KW-0175">Coiled coil</keyword>
<feature type="topological domain" description="Cytoplasmic" evidence="33">
    <location>
        <begin position="699"/>
        <end position="849"/>
    </location>
</feature>
<dbReference type="Pfam" id="PF00517">
    <property type="entry name" value="GP41"/>
    <property type="match status" value="1"/>
</dbReference>
<keyword evidence="7 33" id="KW-1168">Fusion of virus membrane with host membrane</keyword>
<feature type="region of interest" description="Immunosuppression" evidence="33">
    <location>
        <begin position="567"/>
        <end position="585"/>
    </location>
</feature>
<dbReference type="InterPro" id="IPR000777">
    <property type="entry name" value="HIV1_Gp120"/>
</dbReference>
<comment type="PTM">
    <text evidence="33">Palmitoylation of the transmembrane protein and of Env polyprotein (prior to its proteolytic cleavage) is essential for their association with host cell membrane lipid rafts. Palmitoylation is therefore required for envelope trafficking to classical lipid rafts, but not for viral replication.</text>
</comment>
<keyword evidence="29 33" id="KW-0899">Viral immunoevasion</keyword>
<evidence type="ECO:0000256" key="34">
    <source>
        <dbReference type="RuleBase" id="RU363095"/>
    </source>
</evidence>
<keyword evidence="17 33" id="KW-1161">Viral attachment to host cell</keyword>
<keyword evidence="20 33" id="KW-0261">Viral envelope protein</keyword>
<comment type="miscellaneous">
    <text evidence="33">HIV-1 lineages are divided in three main groups, M (for Major), O (for Outlier), and N (for New, or Non-M, Non-O). The vast majority of strains found worldwide belong to the group M. Group O seems to be endemic to and largely confined to Cameroon and neighboring countries in West Central Africa, where these viruses represent a small minority of HIV-1 strains. The group N is represented by a limited number of isolates from Cameroonian persons. The group M is further subdivided in 9 clades or subtypes (A to D, F to H, J and K).</text>
</comment>
<keyword evidence="25 33" id="KW-0472">Membrane</keyword>
<evidence type="ECO:0000256" key="29">
    <source>
        <dbReference type="ARBA" id="ARBA00023280"/>
    </source>
</evidence>
<evidence type="ECO:0000256" key="19">
    <source>
        <dbReference type="ARBA" id="ARBA00022870"/>
    </source>
</evidence>
<feature type="disulfide bond" evidence="33">
    <location>
        <begin position="119"/>
        <end position="205"/>
    </location>
</feature>
<keyword evidence="14 33" id="KW-0812">Transmembrane</keyword>
<keyword evidence="30 33" id="KW-0449">Lipoprotein</keyword>
<evidence type="ECO:0000256" key="20">
    <source>
        <dbReference type="ARBA" id="ARBA00022879"/>
    </source>
</evidence>
<comment type="domain">
    <text evidence="33">Some of the most genetically diverse regions of the viral genome are present in Env. They are called variable regions 1 through 5 (V1 through V5). Coreceptor usage of gp120 is determined mainly by the primary structure of the third variable region (V3) in the outer domain of gp120. The sequence of V3 determines which coreceptor, CCR5 and/or CXCR4 (corresponding to R5/macrophage, X4/T cell and R5X4/T cell and macrophage tropism), is used to trigger the fusion potential of the Env complex, and hence which cells the virus can infect. Binding to CCR5 involves a region adjacent in addition to V3.</text>
</comment>
<feature type="site" description="Cleavage; by host furin" evidence="33">
    <location>
        <begin position="505"/>
        <end position="506"/>
    </location>
</feature>
<evidence type="ECO:0000256" key="23">
    <source>
        <dbReference type="ARBA" id="ARBA00023046"/>
    </source>
</evidence>
<evidence type="ECO:0000256" key="18">
    <source>
        <dbReference type="ARBA" id="ARBA00022844"/>
    </source>
</evidence>
<dbReference type="GO" id="GO:0019064">
    <property type="term" value="P:fusion of virus membrane with host plasma membrane"/>
    <property type="evidence" value="ECO:0007669"/>
    <property type="project" value="UniProtKB-UniRule"/>
</dbReference>
<evidence type="ECO:0000256" key="3">
    <source>
        <dbReference type="ARBA" id="ARBA00004505"/>
    </source>
</evidence>
<comment type="function">
    <text evidence="33">Transmembrane protein gp41: Acts as a class I viral fusion protein. Under the current model, the protein has at least 3 conformational states: pre-fusion native state, pre-hairpin intermediate state, and post-fusion hairpin state. During fusion of viral and target intracellular membranes, the coiled coil regions (heptad repeats) assume a trimer-of-hairpins structure, positioning the fusion peptide in close proximity to the C-terminal region of the ectodomain. The formation of this structure appears to drive apposition and subsequent fusion of viral and target cell membranes. Complete fusion occurs in host cell endosomes and is dynamin-dependent, however some lipid transfer might occur at the plasma membrane. The virus undergoes clathrin-dependent internalization long before endosomal fusion, thus minimizing the surface exposure of conserved viral epitopes during fusion and reducing the efficacy of inhibitors targeting these epitopes. Membranes fusion leads to delivery of the nucleocapsid into the cytoplasm.</text>
</comment>
<comment type="similarity">
    <text evidence="33">Belongs to the HIV-1 env protein family.</text>
</comment>
<accession>C0L1G1</accession>
<keyword evidence="16 33" id="KW-0732">Signal</keyword>
<feature type="chain" id="PRO_5023505119" description="Envelope glycoprotein gp160" evidence="33">
    <location>
        <begin position="33"/>
        <end position="849"/>
    </location>
</feature>
<feature type="short sequence motif" description="Di-leucine internalization motif" evidence="33">
    <location>
        <begin position="848"/>
        <end position="849"/>
    </location>
</feature>
<protein>
    <recommendedName>
        <fullName evidence="33">Envelope glycoprotein gp160</fullName>
    </recommendedName>
    <alternativeName>
        <fullName evidence="33">Env polyprotein</fullName>
    </alternativeName>
    <component>
        <recommendedName>
            <fullName evidence="33">Surface protein gp120</fullName>
            <shortName evidence="33">SU</shortName>
        </recommendedName>
        <alternativeName>
            <fullName evidence="33">Glycoprotein 120</fullName>
            <shortName evidence="33">gp120</shortName>
        </alternativeName>
    </component>
    <component>
        <recommendedName>
            <fullName evidence="33">Transmembrane protein gp41</fullName>
            <shortName evidence="33">TM</shortName>
        </recommendedName>
        <alternativeName>
            <fullName evidence="33">Glycoprotein 41</fullName>
            <shortName evidence="33">gp41</shortName>
        </alternativeName>
    </component>
</protein>
<evidence type="ECO:0000256" key="17">
    <source>
        <dbReference type="ARBA" id="ARBA00022804"/>
    </source>
</evidence>
<feature type="domain" description="Retroviral envelope protein GP41-like" evidence="37">
    <location>
        <begin position="523"/>
        <end position="712"/>
    </location>
</feature>
<dbReference type="FunFam" id="1.20.5.490:FF:000001">
    <property type="entry name" value="Envelope glycoprotein gp160"/>
    <property type="match status" value="1"/>
</dbReference>
<keyword evidence="27 33" id="KW-1015">Disulfide bond</keyword>
<feature type="region of interest" description="V2" evidence="33">
    <location>
        <begin position="157"/>
        <end position="196"/>
    </location>
</feature>
<feature type="region of interest" description="Disordered" evidence="35">
    <location>
        <begin position="712"/>
        <end position="735"/>
    </location>
</feature>